<evidence type="ECO:0000256" key="2">
    <source>
        <dbReference type="SAM" id="MobiDB-lite"/>
    </source>
</evidence>
<evidence type="ECO:0000256" key="1">
    <source>
        <dbReference type="SAM" id="Coils"/>
    </source>
</evidence>
<keyword evidence="4" id="KW-1185">Reference proteome</keyword>
<feature type="region of interest" description="Disordered" evidence="2">
    <location>
        <begin position="380"/>
        <end position="427"/>
    </location>
</feature>
<name>A0A5C3NIW4_9AGAM</name>
<feature type="coiled-coil region" evidence="1">
    <location>
        <begin position="52"/>
        <end position="117"/>
    </location>
</feature>
<accession>A0A5C3NIW4</accession>
<dbReference type="OrthoDB" id="3060478at2759"/>
<proteinExistence type="predicted"/>
<dbReference type="AlphaFoldDB" id="A0A5C3NIW4"/>
<organism evidence="3 4">
    <name type="scientific">Heliocybe sulcata</name>
    <dbReference type="NCBI Taxonomy" id="5364"/>
    <lineage>
        <taxon>Eukaryota</taxon>
        <taxon>Fungi</taxon>
        <taxon>Dikarya</taxon>
        <taxon>Basidiomycota</taxon>
        <taxon>Agaricomycotina</taxon>
        <taxon>Agaricomycetes</taxon>
        <taxon>Gloeophyllales</taxon>
        <taxon>Gloeophyllaceae</taxon>
        <taxon>Heliocybe</taxon>
    </lineage>
</organism>
<reference evidence="3 4" key="1">
    <citation type="journal article" date="2019" name="Nat. Ecol. Evol.">
        <title>Megaphylogeny resolves global patterns of mushroom evolution.</title>
        <authorList>
            <person name="Varga T."/>
            <person name="Krizsan K."/>
            <person name="Foldi C."/>
            <person name="Dima B."/>
            <person name="Sanchez-Garcia M."/>
            <person name="Sanchez-Ramirez S."/>
            <person name="Szollosi G.J."/>
            <person name="Szarkandi J.G."/>
            <person name="Papp V."/>
            <person name="Albert L."/>
            <person name="Andreopoulos W."/>
            <person name="Angelini C."/>
            <person name="Antonin V."/>
            <person name="Barry K.W."/>
            <person name="Bougher N.L."/>
            <person name="Buchanan P."/>
            <person name="Buyck B."/>
            <person name="Bense V."/>
            <person name="Catcheside P."/>
            <person name="Chovatia M."/>
            <person name="Cooper J."/>
            <person name="Damon W."/>
            <person name="Desjardin D."/>
            <person name="Finy P."/>
            <person name="Geml J."/>
            <person name="Haridas S."/>
            <person name="Hughes K."/>
            <person name="Justo A."/>
            <person name="Karasinski D."/>
            <person name="Kautmanova I."/>
            <person name="Kiss B."/>
            <person name="Kocsube S."/>
            <person name="Kotiranta H."/>
            <person name="LaButti K.M."/>
            <person name="Lechner B.E."/>
            <person name="Liimatainen K."/>
            <person name="Lipzen A."/>
            <person name="Lukacs Z."/>
            <person name="Mihaltcheva S."/>
            <person name="Morgado L.N."/>
            <person name="Niskanen T."/>
            <person name="Noordeloos M.E."/>
            <person name="Ohm R.A."/>
            <person name="Ortiz-Santana B."/>
            <person name="Ovrebo C."/>
            <person name="Racz N."/>
            <person name="Riley R."/>
            <person name="Savchenko A."/>
            <person name="Shiryaev A."/>
            <person name="Soop K."/>
            <person name="Spirin V."/>
            <person name="Szebenyi C."/>
            <person name="Tomsovsky M."/>
            <person name="Tulloss R.E."/>
            <person name="Uehling J."/>
            <person name="Grigoriev I.V."/>
            <person name="Vagvolgyi C."/>
            <person name="Papp T."/>
            <person name="Martin F.M."/>
            <person name="Miettinen O."/>
            <person name="Hibbett D.S."/>
            <person name="Nagy L.G."/>
        </authorList>
    </citation>
    <scope>NUCLEOTIDE SEQUENCE [LARGE SCALE GENOMIC DNA]</scope>
    <source>
        <strain evidence="3 4">OMC1185</strain>
    </source>
</reference>
<gene>
    <name evidence="3" type="ORF">OE88DRAFT_1722245</name>
</gene>
<sequence>MDTTADNGQLNEQLLRLLGEDLLRVKKELSDTQAALAFERRSSTAGGIHKESLHLREELEAANSERDALKIRVQELSGAHRYEDASPLHDPAGISDLGNLRMEVAALSAKMEEKNAAEEHYDSPAEFFPFRMKKITSLKEKVAALRTKSKDRKATCKELQMRLDEALADRSASQVVTEKEDRFPEDFLVGQTHSTTVSLPDRLEPLRSGPYFHLRQGKAQSWSHVRFMECSPQDTCWGDNGKALGVTFVPMHRYNPEKGVQGWEHCGLSSYEKGGQYELIYLENGQWCYFGTYEALEIRSIPFEKVKELGPDIQKCLIVRTITNRDFAPPILSAMLQSMYASGALRVECMAIRRIGFNSNLYNDLLGRPSRKGVTEKLPAYIPTPGQKASRGKKREFEKVEGHPSVSAQERRQRTKGAIAGGHGGRE</sequence>
<keyword evidence="1" id="KW-0175">Coiled coil</keyword>
<dbReference type="EMBL" id="ML213503">
    <property type="protein sequence ID" value="TFK57332.1"/>
    <property type="molecule type" value="Genomic_DNA"/>
</dbReference>
<evidence type="ECO:0000313" key="3">
    <source>
        <dbReference type="EMBL" id="TFK57332.1"/>
    </source>
</evidence>
<protein>
    <submittedName>
        <fullName evidence="3">Uncharacterized protein</fullName>
    </submittedName>
</protein>
<evidence type="ECO:0000313" key="4">
    <source>
        <dbReference type="Proteomes" id="UP000305948"/>
    </source>
</evidence>
<dbReference type="Proteomes" id="UP000305948">
    <property type="component" value="Unassembled WGS sequence"/>
</dbReference>